<comment type="similarity">
    <text evidence="1 4">Belongs to the Frigida family.</text>
</comment>
<evidence type="ECO:0000256" key="3">
    <source>
        <dbReference type="ARBA" id="ARBA00023089"/>
    </source>
</evidence>
<evidence type="ECO:0000313" key="6">
    <source>
        <dbReference type="Proteomes" id="UP001515500"/>
    </source>
</evidence>
<feature type="compositionally biased region" description="Polar residues" evidence="5">
    <location>
        <begin position="453"/>
        <end position="465"/>
    </location>
</feature>
<sequence length="511" mass="56564">MSGELVSGESLQKSFNELESQQALISNCTSLWKSLSIHFSALKKSLSDRSHAIDSKLKTLDASTQESLASLDLRESSLSDREAAAAARIRELQLSALADIENPNSKQPDDVPGILRWYSRRMDSSGIWRFMVSRRKDLALLRKEISDAVSESVDPARLVLDAVNDFMEKKMREKGGPDRCWALGMLIRVLYDFDAGNALKVSGSIRERAAKVVERWKEEAKEEGGMIGGPEAQILLQLVVVFGLQSKFEQEFLKKLVLHHASRKEMPKLATYLGFGEKLADIIDELGKTGKELEAIYFAYESGFTDKFSPVPLLKSYVQSSRKNAASILKNGNRSPAATEESITMELNALKSVIKCVETYKLESKFTINGLKKRVAQLEKTKADKKKTSTPNKSHMKRTRPGGPPAPFRPTKASRTLNTSYPSLNQRPPIPPQVGGSRHSFKYSEQGGFDGPSSGSHRWSPNPVSQPYHVPEDIIGARGNIAYSGLSSSYGGVDYAPSHATTTPQPHQYTR</sequence>
<reference evidence="7" key="1">
    <citation type="submission" date="2025-08" db="UniProtKB">
        <authorList>
            <consortium name="RefSeq"/>
        </authorList>
    </citation>
    <scope>IDENTIFICATION</scope>
</reference>
<protein>
    <recommendedName>
        <fullName evidence="4">FRIGIDA-like protein</fullName>
    </recommendedName>
</protein>
<dbReference type="GO" id="GO:0030154">
    <property type="term" value="P:cell differentiation"/>
    <property type="evidence" value="ECO:0007669"/>
    <property type="project" value="UniProtKB-KW"/>
</dbReference>
<dbReference type="GeneID" id="120254526"/>
<evidence type="ECO:0000256" key="4">
    <source>
        <dbReference type="RuleBase" id="RU364012"/>
    </source>
</evidence>
<feature type="compositionally biased region" description="Polar residues" evidence="5">
    <location>
        <begin position="413"/>
        <end position="426"/>
    </location>
</feature>
<gene>
    <name evidence="7" type="primary">LOC120254526</name>
</gene>
<keyword evidence="6" id="KW-1185">Reference proteome</keyword>
<dbReference type="InterPro" id="IPR012474">
    <property type="entry name" value="Frigida"/>
</dbReference>
<feature type="region of interest" description="Disordered" evidence="5">
    <location>
        <begin position="378"/>
        <end position="467"/>
    </location>
</feature>
<evidence type="ECO:0000256" key="2">
    <source>
        <dbReference type="ARBA" id="ARBA00022782"/>
    </source>
</evidence>
<dbReference type="Pfam" id="PF07899">
    <property type="entry name" value="Frigida"/>
    <property type="match status" value="1"/>
</dbReference>
<accession>A0AB40ATX1</accession>
<keyword evidence="2 4" id="KW-0221">Differentiation</keyword>
<keyword evidence="4" id="KW-0217">Developmental protein</keyword>
<evidence type="ECO:0000256" key="1">
    <source>
        <dbReference type="ARBA" id="ARBA00008956"/>
    </source>
</evidence>
<dbReference type="RefSeq" id="XP_039118560.1">
    <property type="nucleotide sequence ID" value="XM_039262626.1"/>
</dbReference>
<name>A0AB40ATX1_DIOCR</name>
<evidence type="ECO:0000313" key="7">
    <source>
        <dbReference type="RefSeq" id="XP_039118560.1"/>
    </source>
</evidence>
<dbReference type="GO" id="GO:0009908">
    <property type="term" value="P:flower development"/>
    <property type="evidence" value="ECO:0007669"/>
    <property type="project" value="UniProtKB-KW"/>
</dbReference>
<dbReference type="AlphaFoldDB" id="A0AB40ATX1"/>
<dbReference type="PANTHER" id="PTHR31791:SF10">
    <property type="entry name" value="FRIGIDA-LIKE PROTEIN"/>
    <property type="match status" value="1"/>
</dbReference>
<dbReference type="Proteomes" id="UP001515500">
    <property type="component" value="Unplaced"/>
</dbReference>
<dbReference type="PANTHER" id="PTHR31791">
    <property type="entry name" value="FRIGIDA-LIKE PROTEIN 3-RELATED"/>
    <property type="match status" value="1"/>
</dbReference>
<organism evidence="6 7">
    <name type="scientific">Dioscorea cayennensis subsp. rotundata</name>
    <name type="common">White Guinea yam</name>
    <name type="synonym">Dioscorea rotundata</name>
    <dbReference type="NCBI Taxonomy" id="55577"/>
    <lineage>
        <taxon>Eukaryota</taxon>
        <taxon>Viridiplantae</taxon>
        <taxon>Streptophyta</taxon>
        <taxon>Embryophyta</taxon>
        <taxon>Tracheophyta</taxon>
        <taxon>Spermatophyta</taxon>
        <taxon>Magnoliopsida</taxon>
        <taxon>Liliopsida</taxon>
        <taxon>Dioscoreales</taxon>
        <taxon>Dioscoreaceae</taxon>
        <taxon>Dioscorea</taxon>
    </lineage>
</organism>
<proteinExistence type="inferred from homology"/>
<keyword evidence="3 4" id="KW-0287">Flowering</keyword>
<evidence type="ECO:0000256" key="5">
    <source>
        <dbReference type="SAM" id="MobiDB-lite"/>
    </source>
</evidence>